<evidence type="ECO:0000313" key="2">
    <source>
        <dbReference type="EMBL" id="KNZ62780.1"/>
    </source>
</evidence>
<protein>
    <submittedName>
        <fullName evidence="2">Uncharacterized protein</fullName>
    </submittedName>
</protein>
<dbReference type="Proteomes" id="UP000037035">
    <property type="component" value="Unassembled WGS sequence"/>
</dbReference>
<evidence type="ECO:0000256" key="1">
    <source>
        <dbReference type="SAM" id="Phobius"/>
    </source>
</evidence>
<keyword evidence="1" id="KW-0812">Transmembrane</keyword>
<dbReference type="AlphaFoldDB" id="A0A0L6VRG4"/>
<dbReference type="EMBL" id="LAVV01002499">
    <property type="protein sequence ID" value="KNZ62780.1"/>
    <property type="molecule type" value="Genomic_DNA"/>
</dbReference>
<name>A0A0L6VRG4_9BASI</name>
<feature type="transmembrane region" description="Helical" evidence="1">
    <location>
        <begin position="95"/>
        <end position="119"/>
    </location>
</feature>
<dbReference type="VEuPathDB" id="FungiDB:VP01_1224g7"/>
<accession>A0A0L6VRG4</accession>
<keyword evidence="1" id="KW-1133">Transmembrane helix</keyword>
<proteinExistence type="predicted"/>
<comment type="caution">
    <text evidence="2">The sequence shown here is derived from an EMBL/GenBank/DDBJ whole genome shotgun (WGS) entry which is preliminary data.</text>
</comment>
<dbReference type="OrthoDB" id="2507422at2759"/>
<evidence type="ECO:0000313" key="3">
    <source>
        <dbReference type="Proteomes" id="UP000037035"/>
    </source>
</evidence>
<organism evidence="2 3">
    <name type="scientific">Puccinia sorghi</name>
    <dbReference type="NCBI Taxonomy" id="27349"/>
    <lineage>
        <taxon>Eukaryota</taxon>
        <taxon>Fungi</taxon>
        <taxon>Dikarya</taxon>
        <taxon>Basidiomycota</taxon>
        <taxon>Pucciniomycotina</taxon>
        <taxon>Pucciniomycetes</taxon>
        <taxon>Pucciniales</taxon>
        <taxon>Pucciniaceae</taxon>
        <taxon>Puccinia</taxon>
    </lineage>
</organism>
<gene>
    <name evidence="2" type="ORF">VP01_1224g7</name>
</gene>
<sequence length="169" mass="18990">MAMREPSADLSTLTNILEDICDKTQLRRKRFSPRVGGPEKGPTGHTLRRCPKKVNIVADEDPHVEDEEGSVYDPEGPIIGNNASGVYAIGVSSGVLIPLGIVNIKLLLGSICMVIWFVVMENMPARYFIVGNDYLVHYRISLLNNERCQFTIGMLRFWLSCWMWKGTAF</sequence>
<keyword evidence="1" id="KW-0472">Membrane</keyword>
<reference evidence="2 3" key="1">
    <citation type="submission" date="2015-08" db="EMBL/GenBank/DDBJ databases">
        <title>Next Generation Sequencing and Analysis of the Genome of Puccinia sorghi L Schw, the Causal Agent of Maize Common Rust.</title>
        <authorList>
            <person name="Rochi L."/>
            <person name="Burguener G."/>
            <person name="Darino M."/>
            <person name="Turjanski A."/>
            <person name="Kreff E."/>
            <person name="Dieguez M.J."/>
            <person name="Sacco F."/>
        </authorList>
    </citation>
    <scope>NUCLEOTIDE SEQUENCE [LARGE SCALE GENOMIC DNA]</scope>
    <source>
        <strain evidence="2 3">RO10H11247</strain>
    </source>
</reference>
<keyword evidence="3" id="KW-1185">Reference proteome</keyword>